<comment type="caution">
    <text evidence="4">The sequence shown here is derived from an EMBL/GenBank/DDBJ whole genome shotgun (WGS) entry which is preliminary data.</text>
</comment>
<dbReference type="InterPro" id="IPR017850">
    <property type="entry name" value="Alkaline_phosphatase_core_sf"/>
</dbReference>
<dbReference type="PANTHER" id="PTHR45953:SF1">
    <property type="entry name" value="IDURONATE 2-SULFATASE"/>
    <property type="match status" value="1"/>
</dbReference>
<accession>A0A1V6C636</accession>
<dbReference type="CDD" id="cd16034">
    <property type="entry name" value="sulfatase_like"/>
    <property type="match status" value="1"/>
</dbReference>
<dbReference type="Gene3D" id="3.30.1120.10">
    <property type="match status" value="1"/>
</dbReference>
<reference evidence="4" key="1">
    <citation type="submission" date="2017-02" db="EMBL/GenBank/DDBJ databases">
        <title>Delving into the versatile metabolic prowess of the omnipresent phylum Bacteroidetes.</title>
        <authorList>
            <person name="Nobu M.K."/>
            <person name="Mei R."/>
            <person name="Narihiro T."/>
            <person name="Kuroda K."/>
            <person name="Liu W.-T."/>
        </authorList>
    </citation>
    <scope>NUCLEOTIDE SEQUENCE</scope>
    <source>
        <strain evidence="4">ADurb.Bin131</strain>
    </source>
</reference>
<evidence type="ECO:0000256" key="1">
    <source>
        <dbReference type="ARBA" id="ARBA00022723"/>
    </source>
</evidence>
<proteinExistence type="predicted"/>
<dbReference type="Gene3D" id="3.40.720.10">
    <property type="entry name" value="Alkaline Phosphatase, subunit A"/>
    <property type="match status" value="1"/>
</dbReference>
<evidence type="ECO:0000256" key="2">
    <source>
        <dbReference type="ARBA" id="ARBA00022801"/>
    </source>
</evidence>
<dbReference type="InterPro" id="IPR000917">
    <property type="entry name" value="Sulfatase_N"/>
</dbReference>
<protein>
    <submittedName>
        <fullName evidence="4">Choline-sulfatase</fullName>
        <ecNumber evidence="4">3.1.6.6</ecNumber>
    </submittedName>
</protein>
<feature type="domain" description="Sulfatase N-terminal" evidence="3">
    <location>
        <begin position="5"/>
        <end position="315"/>
    </location>
</feature>
<name>A0A1V6C636_UNCT6</name>
<dbReference type="GO" id="GO:0047753">
    <property type="term" value="F:choline-sulfatase activity"/>
    <property type="evidence" value="ECO:0007669"/>
    <property type="project" value="UniProtKB-EC"/>
</dbReference>
<dbReference type="PANTHER" id="PTHR45953">
    <property type="entry name" value="IDURONATE 2-SULFATASE"/>
    <property type="match status" value="1"/>
</dbReference>
<dbReference type="EMBL" id="MWDQ01000134">
    <property type="protein sequence ID" value="OQB72321.1"/>
    <property type="molecule type" value="Genomic_DNA"/>
</dbReference>
<keyword evidence="2 4" id="KW-0378">Hydrolase</keyword>
<dbReference type="GO" id="GO:0005737">
    <property type="term" value="C:cytoplasm"/>
    <property type="evidence" value="ECO:0007669"/>
    <property type="project" value="TreeGrafter"/>
</dbReference>
<evidence type="ECO:0000259" key="3">
    <source>
        <dbReference type="Pfam" id="PF00884"/>
    </source>
</evidence>
<dbReference type="AlphaFoldDB" id="A0A1V6C636"/>
<organism evidence="4">
    <name type="scientific">candidate division TA06 bacterium ADurb.Bin131</name>
    <dbReference type="NCBI Taxonomy" id="1852827"/>
    <lineage>
        <taxon>Bacteria</taxon>
        <taxon>Bacteria division TA06</taxon>
    </lineage>
</organism>
<dbReference type="GO" id="GO:0046872">
    <property type="term" value="F:metal ion binding"/>
    <property type="evidence" value="ECO:0007669"/>
    <property type="project" value="UniProtKB-KW"/>
</dbReference>
<gene>
    <name evidence="4" type="primary">betC_3</name>
    <name evidence="4" type="ORF">BWX89_01359</name>
</gene>
<dbReference type="Pfam" id="PF00884">
    <property type="entry name" value="Sulfatase"/>
    <property type="match status" value="1"/>
</dbReference>
<evidence type="ECO:0000313" key="4">
    <source>
        <dbReference type="EMBL" id="OQB72321.1"/>
    </source>
</evidence>
<dbReference type="Proteomes" id="UP000485562">
    <property type="component" value="Unassembled WGS sequence"/>
</dbReference>
<dbReference type="EC" id="3.1.6.6" evidence="4"/>
<dbReference type="SUPFAM" id="SSF53649">
    <property type="entry name" value="Alkaline phosphatase-like"/>
    <property type="match status" value="1"/>
</dbReference>
<keyword evidence="1" id="KW-0479">Metal-binding</keyword>
<sequence>MANHPNVVFVFADQMRAQATGFAGDPNAITPNLNALSLKSIVFTNSVAGCPVCSPYRASLITGQYPHTHGVFLNDVYLQHKAVSIADAFNDAEYQTAWIGKWHIDGHGRTRFTPPERRQGFKFWRAVECTHDYNHSVYYADRDEKLYWETYDAIAQAKEAQRYIYEHKGCPFALFVSWGPPHDPYDTAPEEFKKPFNQEKLILRKNVPSESEKKAREWISGYYSHIAALDYAMGLILEAIKQCEIVNETIVVFTSDHGDMLGSQGKFHKQKPWDESIRVPFLLRYPALYGNKQRIFSTPFNAPDIMPTLLGLCGIEIPRTVEGKDFSKAIAGNQNPPEDSAIISCYAPFGQWTRKDGGREYRGIRTDRFTYVRDLNGPWLLYDNLQDPYQMNNLCGISEYSQLQMQLDSVLKQRLNETKDEFLPAEYYIKKWGYTVDETLTVPYWLFD</sequence>